<dbReference type="PROSITE" id="PS51012">
    <property type="entry name" value="ABC_TM2"/>
    <property type="match status" value="1"/>
</dbReference>
<gene>
    <name evidence="7" type="ORF">PO878_08350</name>
</gene>
<organism evidence="7 8">
    <name type="scientific">Iamia majanohamensis</name>
    <dbReference type="NCBI Taxonomy" id="467976"/>
    <lineage>
        <taxon>Bacteria</taxon>
        <taxon>Bacillati</taxon>
        <taxon>Actinomycetota</taxon>
        <taxon>Acidimicrobiia</taxon>
        <taxon>Acidimicrobiales</taxon>
        <taxon>Iamiaceae</taxon>
        <taxon>Iamia</taxon>
    </lineage>
</organism>
<dbReference type="GO" id="GO:0140359">
    <property type="term" value="F:ABC-type transporter activity"/>
    <property type="evidence" value="ECO:0007669"/>
    <property type="project" value="InterPro"/>
</dbReference>
<proteinExistence type="inferred from homology"/>
<keyword evidence="5" id="KW-1003">Cell membrane</keyword>
<dbReference type="InterPro" id="IPR047817">
    <property type="entry name" value="ABC2_TM_bact-type"/>
</dbReference>
<keyword evidence="4 5" id="KW-0472">Membrane</keyword>
<evidence type="ECO:0000256" key="2">
    <source>
        <dbReference type="ARBA" id="ARBA00022692"/>
    </source>
</evidence>
<evidence type="ECO:0000313" key="8">
    <source>
        <dbReference type="Proteomes" id="UP001216390"/>
    </source>
</evidence>
<dbReference type="PIRSF" id="PIRSF006648">
    <property type="entry name" value="DrrB"/>
    <property type="match status" value="1"/>
</dbReference>
<dbReference type="PANTHER" id="PTHR43229">
    <property type="entry name" value="NODULATION PROTEIN J"/>
    <property type="match status" value="1"/>
</dbReference>
<dbReference type="KEGG" id="ima:PO878_08350"/>
<feature type="transmembrane region" description="Helical" evidence="5">
    <location>
        <begin position="269"/>
        <end position="288"/>
    </location>
</feature>
<keyword evidence="5" id="KW-0813">Transport</keyword>
<keyword evidence="8" id="KW-1185">Reference proteome</keyword>
<keyword evidence="3 5" id="KW-1133">Transmembrane helix</keyword>
<name>A0AAE9Y818_9ACTN</name>
<evidence type="ECO:0000313" key="7">
    <source>
        <dbReference type="EMBL" id="WCO68735.1"/>
    </source>
</evidence>
<dbReference type="Pfam" id="PF01061">
    <property type="entry name" value="ABC2_membrane"/>
    <property type="match status" value="1"/>
</dbReference>
<dbReference type="GO" id="GO:0043190">
    <property type="term" value="C:ATP-binding cassette (ABC) transporter complex"/>
    <property type="evidence" value="ECO:0007669"/>
    <property type="project" value="InterPro"/>
</dbReference>
<dbReference type="PANTHER" id="PTHR43229:SF2">
    <property type="entry name" value="NODULATION PROTEIN J"/>
    <property type="match status" value="1"/>
</dbReference>
<feature type="domain" description="ABC transmembrane type-2" evidence="6">
    <location>
        <begin position="49"/>
        <end position="294"/>
    </location>
</feature>
<dbReference type="InterPro" id="IPR051784">
    <property type="entry name" value="Nod_factor_ABC_transporter"/>
</dbReference>
<dbReference type="EMBL" id="CP116942">
    <property type="protein sequence ID" value="WCO68735.1"/>
    <property type="molecule type" value="Genomic_DNA"/>
</dbReference>
<feature type="transmembrane region" description="Helical" evidence="5">
    <location>
        <begin position="197"/>
        <end position="215"/>
    </location>
</feature>
<evidence type="ECO:0000256" key="4">
    <source>
        <dbReference type="ARBA" id="ARBA00023136"/>
    </source>
</evidence>
<feature type="transmembrane region" description="Helical" evidence="5">
    <location>
        <begin position="129"/>
        <end position="150"/>
    </location>
</feature>
<protein>
    <recommendedName>
        <fullName evidence="5">Transport permease protein</fullName>
    </recommendedName>
</protein>
<comment type="subcellular location">
    <subcellularLocation>
        <location evidence="5">Cell membrane</location>
        <topology evidence="5">Multi-pass membrane protein</topology>
    </subcellularLocation>
    <subcellularLocation>
        <location evidence="1">Membrane</location>
        <topology evidence="1">Multi-pass membrane protein</topology>
    </subcellularLocation>
</comment>
<reference evidence="7" key="1">
    <citation type="submission" date="2023-01" db="EMBL/GenBank/DDBJ databases">
        <title>The diversity of Class Acidimicrobiia in South China Sea sediment environments and the proposal of Iamia marina sp. nov., a novel species of the genus Iamia.</title>
        <authorList>
            <person name="He Y."/>
            <person name="Tian X."/>
        </authorList>
    </citation>
    <scope>NUCLEOTIDE SEQUENCE</scope>
    <source>
        <strain evidence="7">DSM 19957</strain>
    </source>
</reference>
<dbReference type="Proteomes" id="UP001216390">
    <property type="component" value="Chromosome"/>
</dbReference>
<accession>A0AAE9Y818</accession>
<feature type="transmembrane region" description="Helical" evidence="5">
    <location>
        <begin position="49"/>
        <end position="73"/>
    </location>
</feature>
<evidence type="ECO:0000256" key="3">
    <source>
        <dbReference type="ARBA" id="ARBA00022989"/>
    </source>
</evidence>
<evidence type="ECO:0000259" key="6">
    <source>
        <dbReference type="PROSITE" id="PS51012"/>
    </source>
</evidence>
<dbReference type="InterPro" id="IPR013525">
    <property type="entry name" value="ABC2_TM"/>
</dbReference>
<evidence type="ECO:0000256" key="1">
    <source>
        <dbReference type="ARBA" id="ARBA00004141"/>
    </source>
</evidence>
<dbReference type="InterPro" id="IPR000412">
    <property type="entry name" value="ABC_2_transport"/>
</dbReference>
<dbReference type="RefSeq" id="WP_272738251.1">
    <property type="nucleotide sequence ID" value="NZ_CP116942.1"/>
</dbReference>
<comment type="similarity">
    <text evidence="5">Belongs to the ABC-2 integral membrane protein family.</text>
</comment>
<dbReference type="PRINTS" id="PR00164">
    <property type="entry name" value="ABC2TRNSPORT"/>
</dbReference>
<dbReference type="AlphaFoldDB" id="A0AAE9Y818"/>
<keyword evidence="2 5" id="KW-0812">Transmembrane</keyword>
<feature type="transmembrane region" description="Helical" evidence="5">
    <location>
        <begin position="162"/>
        <end position="185"/>
    </location>
</feature>
<sequence length="295" mass="31750">MTTTSPSPATDRPAPVVPVLVAQAGFRRDLQAVKVVMHRELIRFSQDRLRFASALVQPVLFLFVLGVGLSSLTREATGDVDLQTFMYPGILATSTMFTAVFSAVSIVWDREFGFLREMLVAPVRRSSIILGKALGGALVATLQSIVILLLGPVVGVPLTPLLALAILGQVFLLSFTLTSLGLVVVARIQQIQTVMGIMQMVVLPLSFLSGALYPISGLPTWLTILVKLNPVTYAVNPVRTATFSQVDASQEALDALNPPITWFGWEVPIAVQLALVAVLGVVFLAVAVRQFKTVE</sequence>
<feature type="transmembrane region" description="Helical" evidence="5">
    <location>
        <begin position="85"/>
        <end position="108"/>
    </location>
</feature>
<evidence type="ECO:0000256" key="5">
    <source>
        <dbReference type="RuleBase" id="RU361157"/>
    </source>
</evidence>